<protein>
    <submittedName>
        <fullName evidence="1">Unannotated protein</fullName>
    </submittedName>
</protein>
<dbReference type="EMBL" id="CAFAAI010000029">
    <property type="protein sequence ID" value="CAB4789321.1"/>
    <property type="molecule type" value="Genomic_DNA"/>
</dbReference>
<name>A0A6J6WVJ6_9ZZZZ</name>
<dbReference type="AlphaFoldDB" id="A0A6J6WVJ6"/>
<accession>A0A6J6WVJ6</accession>
<proteinExistence type="predicted"/>
<reference evidence="1" key="1">
    <citation type="submission" date="2020-05" db="EMBL/GenBank/DDBJ databases">
        <authorList>
            <person name="Chiriac C."/>
            <person name="Salcher M."/>
            <person name="Ghai R."/>
            <person name="Kavagutti S V."/>
        </authorList>
    </citation>
    <scope>NUCLEOTIDE SEQUENCE</scope>
</reference>
<organism evidence="1">
    <name type="scientific">freshwater metagenome</name>
    <dbReference type="NCBI Taxonomy" id="449393"/>
    <lineage>
        <taxon>unclassified sequences</taxon>
        <taxon>metagenomes</taxon>
        <taxon>ecological metagenomes</taxon>
    </lineage>
</organism>
<evidence type="ECO:0000313" key="1">
    <source>
        <dbReference type="EMBL" id="CAB4789321.1"/>
    </source>
</evidence>
<sequence>MATFYGTPAVTSLRPQYATSVEFNELKLGVKVGDLGAGVLDTYLQRASSAIDEFMGRDFSPGDAIHESLYSTNSGNGDVRIGRDGTVSIYPNERFPVNSVASIGWVVKSGAGGLWHAPASAAPQSVASGDITVQKDTYGDGYRIKIWQDFSRLRGPRTTVEFNLVYAGGYGTQVQPDYPGWLTQACLFWAAFLLKKRGDGALVLDGSGGAVDQSALGGYMEAAKDLLDWHKKRF</sequence>
<gene>
    <name evidence="1" type="ORF">UFOPK2992_00298</name>
</gene>